<organism evidence="2 3">
    <name type="scientific">Aureobasidium pullulans EXF-150</name>
    <dbReference type="NCBI Taxonomy" id="1043002"/>
    <lineage>
        <taxon>Eukaryota</taxon>
        <taxon>Fungi</taxon>
        <taxon>Dikarya</taxon>
        <taxon>Ascomycota</taxon>
        <taxon>Pezizomycotina</taxon>
        <taxon>Dothideomycetes</taxon>
        <taxon>Dothideomycetidae</taxon>
        <taxon>Dothideales</taxon>
        <taxon>Saccotheciaceae</taxon>
        <taxon>Aureobasidium</taxon>
    </lineage>
</organism>
<evidence type="ECO:0000256" key="1">
    <source>
        <dbReference type="SAM" id="MobiDB-lite"/>
    </source>
</evidence>
<feature type="compositionally biased region" description="Polar residues" evidence="1">
    <location>
        <begin position="1"/>
        <end position="16"/>
    </location>
</feature>
<dbReference type="Proteomes" id="UP000030706">
    <property type="component" value="Unassembled WGS sequence"/>
</dbReference>
<gene>
    <name evidence="2" type="ORF">M438DRAFT_340610</name>
</gene>
<proteinExistence type="predicted"/>
<dbReference type="RefSeq" id="XP_029754669.1">
    <property type="nucleotide sequence ID" value="XM_029904343.1"/>
</dbReference>
<dbReference type="EMBL" id="KL585022">
    <property type="protein sequence ID" value="KEQ78482.1"/>
    <property type="molecule type" value="Genomic_DNA"/>
</dbReference>
<name>A0A074X8T8_AURPU</name>
<evidence type="ECO:0000313" key="2">
    <source>
        <dbReference type="EMBL" id="KEQ78482.1"/>
    </source>
</evidence>
<sequence>MSFQDQTSSTRYQSSPHIRPTVFTRGSKLKKEDVSMVRHVQEMMEILPDQLVREILNAPGMQNLLAKQQEAEQAEIPSGSDGVAVTKVEQIVTVRMHRYVNDCLGQKIKEAFKSLVRQRLDRLVQDQLPLAANLFLNGAVEGYRDQFYEDCKMNEASLLKMVDEGRTQLQDTANECTTEIKDLIQDQIDELESWSDKLKASVGEQLACLGYWSNEFARSNAKKMHAMKSTARCKSV</sequence>
<feature type="region of interest" description="Disordered" evidence="1">
    <location>
        <begin position="1"/>
        <end position="22"/>
    </location>
</feature>
<accession>A0A074X8T8</accession>
<reference evidence="2 3" key="1">
    <citation type="journal article" date="2014" name="BMC Genomics">
        <title>Genome sequencing of four Aureobasidium pullulans varieties: biotechnological potential, stress tolerance, and description of new species.</title>
        <authorList>
            <person name="Gostin Ar C."/>
            <person name="Ohm R.A."/>
            <person name="Kogej T."/>
            <person name="Sonjak S."/>
            <person name="Turk M."/>
            <person name="Zajc J."/>
            <person name="Zalar P."/>
            <person name="Grube M."/>
            <person name="Sun H."/>
            <person name="Han J."/>
            <person name="Sharma A."/>
            <person name="Chiniquy J."/>
            <person name="Ngan C.Y."/>
            <person name="Lipzen A."/>
            <person name="Barry K."/>
            <person name="Grigoriev I.V."/>
            <person name="Gunde-Cimerman N."/>
        </authorList>
    </citation>
    <scope>NUCLEOTIDE SEQUENCE [LARGE SCALE GENOMIC DNA]</scope>
    <source>
        <strain evidence="2 3">EXF-150</strain>
    </source>
</reference>
<dbReference type="HOGENOM" id="CLU_1175212_0_0_1"/>
<dbReference type="AlphaFoldDB" id="A0A074X8T8"/>
<evidence type="ECO:0000313" key="3">
    <source>
        <dbReference type="Proteomes" id="UP000030706"/>
    </source>
</evidence>
<protein>
    <submittedName>
        <fullName evidence="2">Uncharacterized protein</fullName>
    </submittedName>
</protein>
<dbReference type="GeneID" id="40746649"/>
<dbReference type="OrthoDB" id="3891782at2759"/>
<keyword evidence="3" id="KW-1185">Reference proteome</keyword>